<feature type="compositionally biased region" description="Basic and acidic residues" evidence="1">
    <location>
        <begin position="239"/>
        <end position="253"/>
    </location>
</feature>
<dbReference type="EMBL" id="MU004230">
    <property type="protein sequence ID" value="KAF2675487.1"/>
    <property type="molecule type" value="Genomic_DNA"/>
</dbReference>
<evidence type="ECO:0000313" key="3">
    <source>
        <dbReference type="Proteomes" id="UP000799302"/>
    </source>
</evidence>
<sequence>MSSSFDFSTQGASARVYSFGSSVQRESTPTFAFGSSSPQRKSFPIESLSPTASSHNTATTPSVFAFGSGSQAAVQMPSPPARTILTPRKVSRGFPEASANSPKTPQHSPKAATRPGVYRHPIALYQHDGATSPIKEAAPQVRIVSKSTDTSTDSRVPSGSSYRTATSNGSRSTPEAPEPAVPKKISRQEERAAARLERKQKGITISKKEIAQLRRAAEAELAKVPKLAQPTSKSKRQKAKVEKEKVEPEHGADKTAVAVATPLPATAIEQSPSPLLEEKLGLQQLDLIEEELSDVVADAVQEKLPTDQAKEDVLLEQPGSKEEQLQLDVATEDIEAVAEEPHTIEQAQATEDSQVAEEAPNDQKVAKSLNQIHCGPELEALIRQRIKQASWDPAVLEKERLERVQAEKQAVVDAWKLKRAARIAKEAALVADNTKSTTEVDVVSDDVNRSIEIEEPVLETEQLYVVAAGPAAEGQEPAVNIIEPRYEETTASTEEPPSSTDETAAEVQHSATEANRTEVEVDRPMSPMHWAFCPGCEKCCGDTQSTISTADDVGDLEDCTRVPKHSETPPAEENTQEADESSSAGPEVEELAEVIADIPIVRGREKVKKIFKKAFGKISRTRIIDESAGAAPDALGVRRRDKVKKVFTKAFKAASGVLKQRDPVDVCYASADSQVKSLWASTNHKDSRHKQKSPRDSIDVPGPDLDFASLYWSIGII</sequence>
<gene>
    <name evidence="2" type="ORF">BT63DRAFT_39604</name>
</gene>
<feature type="region of interest" description="Disordered" evidence="1">
    <location>
        <begin position="28"/>
        <end position="57"/>
    </location>
</feature>
<evidence type="ECO:0000256" key="1">
    <source>
        <dbReference type="SAM" id="MobiDB-lite"/>
    </source>
</evidence>
<feature type="region of interest" description="Disordered" evidence="1">
    <location>
        <begin position="681"/>
        <end position="700"/>
    </location>
</feature>
<feature type="region of interest" description="Disordered" evidence="1">
    <location>
        <begin position="548"/>
        <end position="587"/>
    </location>
</feature>
<keyword evidence="3" id="KW-1185">Reference proteome</keyword>
<dbReference type="Proteomes" id="UP000799302">
    <property type="component" value="Unassembled WGS sequence"/>
</dbReference>
<feature type="compositionally biased region" description="Polar residues" evidence="1">
    <location>
        <begin position="28"/>
        <end position="40"/>
    </location>
</feature>
<reference evidence="2" key="1">
    <citation type="journal article" date="2020" name="Stud. Mycol.">
        <title>101 Dothideomycetes genomes: a test case for predicting lifestyles and emergence of pathogens.</title>
        <authorList>
            <person name="Haridas S."/>
            <person name="Albert R."/>
            <person name="Binder M."/>
            <person name="Bloem J."/>
            <person name="Labutti K."/>
            <person name="Salamov A."/>
            <person name="Andreopoulos B."/>
            <person name="Baker S."/>
            <person name="Barry K."/>
            <person name="Bills G."/>
            <person name="Bluhm B."/>
            <person name="Cannon C."/>
            <person name="Castanera R."/>
            <person name="Culley D."/>
            <person name="Daum C."/>
            <person name="Ezra D."/>
            <person name="Gonzalez J."/>
            <person name="Henrissat B."/>
            <person name="Kuo A."/>
            <person name="Liang C."/>
            <person name="Lipzen A."/>
            <person name="Lutzoni F."/>
            <person name="Magnuson J."/>
            <person name="Mondo S."/>
            <person name="Nolan M."/>
            <person name="Ohm R."/>
            <person name="Pangilinan J."/>
            <person name="Park H.-J."/>
            <person name="Ramirez L."/>
            <person name="Alfaro M."/>
            <person name="Sun H."/>
            <person name="Tritt A."/>
            <person name="Yoshinaga Y."/>
            <person name="Zwiers L.-H."/>
            <person name="Turgeon B."/>
            <person name="Goodwin S."/>
            <person name="Spatafora J."/>
            <person name="Crous P."/>
            <person name="Grigoriev I."/>
        </authorList>
    </citation>
    <scope>NUCLEOTIDE SEQUENCE</scope>
    <source>
        <strain evidence="2">CBS 115976</strain>
    </source>
</reference>
<protein>
    <submittedName>
        <fullName evidence="2">Uncharacterized protein</fullName>
    </submittedName>
</protein>
<feature type="compositionally biased region" description="Polar residues" evidence="1">
    <location>
        <begin position="98"/>
        <end position="107"/>
    </location>
</feature>
<feature type="compositionally biased region" description="Polar residues" evidence="1">
    <location>
        <begin position="48"/>
        <end position="57"/>
    </location>
</feature>
<feature type="region of interest" description="Disordered" evidence="1">
    <location>
        <begin position="217"/>
        <end position="257"/>
    </location>
</feature>
<proteinExistence type="predicted"/>
<feature type="compositionally biased region" description="Low complexity" evidence="1">
    <location>
        <begin position="489"/>
        <end position="502"/>
    </location>
</feature>
<feature type="region of interest" description="Disordered" evidence="1">
    <location>
        <begin position="487"/>
        <end position="521"/>
    </location>
</feature>
<feature type="region of interest" description="Disordered" evidence="1">
    <location>
        <begin position="71"/>
        <end position="205"/>
    </location>
</feature>
<feature type="compositionally biased region" description="Polar residues" evidence="1">
    <location>
        <begin position="145"/>
        <end position="173"/>
    </location>
</feature>
<dbReference type="AlphaFoldDB" id="A0A6A6UVQ1"/>
<feature type="compositionally biased region" description="Basic and acidic residues" evidence="1">
    <location>
        <begin position="558"/>
        <end position="567"/>
    </location>
</feature>
<evidence type="ECO:0000313" key="2">
    <source>
        <dbReference type="EMBL" id="KAF2675487.1"/>
    </source>
</evidence>
<feature type="compositionally biased region" description="Basic and acidic residues" evidence="1">
    <location>
        <begin position="186"/>
        <end position="205"/>
    </location>
</feature>
<accession>A0A6A6UVQ1</accession>
<organism evidence="2 3">
    <name type="scientific">Microthyrium microscopicum</name>
    <dbReference type="NCBI Taxonomy" id="703497"/>
    <lineage>
        <taxon>Eukaryota</taxon>
        <taxon>Fungi</taxon>
        <taxon>Dikarya</taxon>
        <taxon>Ascomycota</taxon>
        <taxon>Pezizomycotina</taxon>
        <taxon>Dothideomycetes</taxon>
        <taxon>Dothideomycetes incertae sedis</taxon>
        <taxon>Microthyriales</taxon>
        <taxon>Microthyriaceae</taxon>
        <taxon>Microthyrium</taxon>
    </lineage>
</organism>
<name>A0A6A6UVQ1_9PEZI</name>